<sequence>MSKACDTLTTLLKLRDDFGLNPKFVHMDKDSAQMSAATLVWADAFPVVWAHGGIPTDELFCNTDVLESLRQLMKSHYKSHPFIAMNEDAISPDDKARILYIKAVEEMYTFCHASGESYLFVCIAVSDRFGNATNEYDG</sequence>
<accession>W4FAZ9</accession>
<dbReference type="OrthoDB" id="2449435at2759"/>
<organism evidence="1">
    <name type="scientific">Aphanomyces astaci</name>
    <name type="common">Crayfish plague agent</name>
    <dbReference type="NCBI Taxonomy" id="112090"/>
    <lineage>
        <taxon>Eukaryota</taxon>
        <taxon>Sar</taxon>
        <taxon>Stramenopiles</taxon>
        <taxon>Oomycota</taxon>
        <taxon>Saprolegniomycetes</taxon>
        <taxon>Saprolegniales</taxon>
        <taxon>Verrucalvaceae</taxon>
        <taxon>Aphanomyces</taxon>
    </lineage>
</organism>
<reference evidence="1" key="1">
    <citation type="submission" date="2013-12" db="EMBL/GenBank/DDBJ databases">
        <title>The Genome Sequence of Aphanomyces astaci APO3.</title>
        <authorList>
            <consortium name="The Broad Institute Genomics Platform"/>
            <person name="Russ C."/>
            <person name="Tyler B."/>
            <person name="van West P."/>
            <person name="Dieguez-Uribeondo J."/>
            <person name="Young S.K."/>
            <person name="Zeng Q."/>
            <person name="Gargeya S."/>
            <person name="Fitzgerald M."/>
            <person name="Abouelleil A."/>
            <person name="Alvarado L."/>
            <person name="Chapman S.B."/>
            <person name="Gainer-Dewar J."/>
            <person name="Goldberg J."/>
            <person name="Griggs A."/>
            <person name="Gujja S."/>
            <person name="Hansen M."/>
            <person name="Howarth C."/>
            <person name="Imamovic A."/>
            <person name="Ireland A."/>
            <person name="Larimer J."/>
            <person name="McCowan C."/>
            <person name="Murphy C."/>
            <person name="Pearson M."/>
            <person name="Poon T.W."/>
            <person name="Priest M."/>
            <person name="Roberts A."/>
            <person name="Saif S."/>
            <person name="Shea T."/>
            <person name="Sykes S."/>
            <person name="Wortman J."/>
            <person name="Nusbaum C."/>
            <person name="Birren B."/>
        </authorList>
    </citation>
    <scope>NUCLEOTIDE SEQUENCE [LARGE SCALE GENOMIC DNA]</scope>
    <source>
        <strain evidence="1">APO3</strain>
    </source>
</reference>
<evidence type="ECO:0000313" key="1">
    <source>
        <dbReference type="EMBL" id="ETV64675.1"/>
    </source>
</evidence>
<protein>
    <submittedName>
        <fullName evidence="1">Uncharacterized protein</fullName>
    </submittedName>
</protein>
<dbReference type="EMBL" id="KI913281">
    <property type="protein sequence ID" value="ETV64675.1"/>
    <property type="molecule type" value="Genomic_DNA"/>
</dbReference>
<dbReference type="AlphaFoldDB" id="W4FAZ9"/>
<name>W4FAZ9_APHAT</name>
<gene>
    <name evidence="1" type="ORF">H257_18478</name>
</gene>
<dbReference type="VEuPathDB" id="FungiDB:H257_18478"/>
<dbReference type="GeneID" id="20820474"/>
<proteinExistence type="predicted"/>
<dbReference type="RefSeq" id="XP_009845840.1">
    <property type="nucleotide sequence ID" value="XM_009847538.1"/>
</dbReference>